<proteinExistence type="predicted"/>
<protein>
    <submittedName>
        <fullName evidence="2">Uncharacterized protein</fullName>
    </submittedName>
</protein>
<feature type="compositionally biased region" description="Low complexity" evidence="1">
    <location>
        <begin position="14"/>
        <end position="29"/>
    </location>
</feature>
<feature type="region of interest" description="Disordered" evidence="1">
    <location>
        <begin position="1"/>
        <end position="33"/>
    </location>
</feature>
<accession>A0ABQ4JC48</accession>
<sequence length="145" mass="15250">MPAQPTVHPAPCASGHFPTSATTTTTGHPGPSPVRLDSLSYGELAVAIHAAGIPAKPSSLTVEQIRALAYAGIAQLGLAQARHLNAETRAANISYCDKTRSDPSADAPDEIATIRRIWGSSRREQTAVNLGYRLQTALIRGQVTV</sequence>
<gene>
    <name evidence="2" type="ORF">Vqi01_28950</name>
</gene>
<evidence type="ECO:0000313" key="3">
    <source>
        <dbReference type="Proteomes" id="UP000653076"/>
    </source>
</evidence>
<dbReference type="Proteomes" id="UP000653076">
    <property type="component" value="Unassembled WGS sequence"/>
</dbReference>
<keyword evidence="3" id="KW-1185">Reference proteome</keyword>
<evidence type="ECO:0000256" key="1">
    <source>
        <dbReference type="SAM" id="MobiDB-lite"/>
    </source>
</evidence>
<dbReference type="EMBL" id="BOPC01000037">
    <property type="protein sequence ID" value="GIJ27733.1"/>
    <property type="molecule type" value="Genomic_DNA"/>
</dbReference>
<organism evidence="2 3">
    <name type="scientific">Micromonospora qiuiae</name>
    <dbReference type="NCBI Taxonomy" id="502268"/>
    <lineage>
        <taxon>Bacteria</taxon>
        <taxon>Bacillati</taxon>
        <taxon>Actinomycetota</taxon>
        <taxon>Actinomycetes</taxon>
        <taxon>Micromonosporales</taxon>
        <taxon>Micromonosporaceae</taxon>
        <taxon>Micromonospora</taxon>
    </lineage>
</organism>
<evidence type="ECO:0000313" key="2">
    <source>
        <dbReference type="EMBL" id="GIJ27733.1"/>
    </source>
</evidence>
<comment type="caution">
    <text evidence="2">The sequence shown here is derived from an EMBL/GenBank/DDBJ whole genome shotgun (WGS) entry which is preliminary data.</text>
</comment>
<reference evidence="2 3" key="1">
    <citation type="submission" date="2021-01" db="EMBL/GenBank/DDBJ databases">
        <title>Whole genome shotgun sequence of Verrucosispora qiuiae NBRC 106684.</title>
        <authorList>
            <person name="Komaki H."/>
            <person name="Tamura T."/>
        </authorList>
    </citation>
    <scope>NUCLEOTIDE SEQUENCE [LARGE SCALE GENOMIC DNA]</scope>
    <source>
        <strain evidence="2 3">NBRC 106684</strain>
    </source>
</reference>
<name>A0ABQ4JC48_9ACTN</name>